<accession>A0A9P4MQ81</accession>
<dbReference type="Gene3D" id="3.30.560.10">
    <property type="entry name" value="Glucose Oxidase, domain 3"/>
    <property type="match status" value="1"/>
</dbReference>
<comment type="caution">
    <text evidence="7">The sequence shown here is derived from an EMBL/GenBank/DDBJ whole genome shotgun (WGS) entry which is preliminary data.</text>
</comment>
<feature type="active site" description="Proton donor" evidence="2">
    <location>
        <position position="501"/>
    </location>
</feature>
<evidence type="ECO:0000259" key="6">
    <source>
        <dbReference type="PROSITE" id="PS00624"/>
    </source>
</evidence>
<feature type="binding site" evidence="3">
    <location>
        <begin position="500"/>
        <end position="501"/>
    </location>
    <ligand>
        <name>FAD</name>
        <dbReference type="ChEBI" id="CHEBI:57692"/>
    </ligand>
</feature>
<comment type="cofactor">
    <cofactor evidence="3">
        <name>FAD</name>
        <dbReference type="ChEBI" id="CHEBI:57692"/>
    </cofactor>
</comment>
<dbReference type="PANTHER" id="PTHR11552:SF134">
    <property type="entry name" value="GLUCOSE-METHANOL-CHOLINE OXIDOREDUCTASE N-TERMINAL DOMAIN-CONTAINING PROTEIN"/>
    <property type="match status" value="1"/>
</dbReference>
<protein>
    <submittedName>
        <fullName evidence="7">Choline dehydrogenase</fullName>
    </submittedName>
</protein>
<dbReference type="SUPFAM" id="SSF54373">
    <property type="entry name" value="FAD-linked reductases, C-terminal domain"/>
    <property type="match status" value="1"/>
</dbReference>
<dbReference type="EMBL" id="ML994098">
    <property type="protein sequence ID" value="KAF2199071.1"/>
    <property type="molecule type" value="Genomic_DNA"/>
</dbReference>
<reference evidence="7" key="1">
    <citation type="journal article" date="2020" name="Stud. Mycol.">
        <title>101 Dothideomycetes genomes: a test case for predicting lifestyles and emergence of pathogens.</title>
        <authorList>
            <person name="Haridas S."/>
            <person name="Albert R."/>
            <person name="Binder M."/>
            <person name="Bloem J."/>
            <person name="Labutti K."/>
            <person name="Salamov A."/>
            <person name="Andreopoulos B."/>
            <person name="Baker S."/>
            <person name="Barry K."/>
            <person name="Bills G."/>
            <person name="Bluhm B."/>
            <person name="Cannon C."/>
            <person name="Castanera R."/>
            <person name="Culley D."/>
            <person name="Daum C."/>
            <person name="Ezra D."/>
            <person name="Gonzalez J."/>
            <person name="Henrissat B."/>
            <person name="Kuo A."/>
            <person name="Liang C."/>
            <person name="Lipzen A."/>
            <person name="Lutzoni F."/>
            <person name="Magnuson J."/>
            <person name="Mondo S."/>
            <person name="Nolan M."/>
            <person name="Ohm R."/>
            <person name="Pangilinan J."/>
            <person name="Park H.-J."/>
            <person name="Ramirez L."/>
            <person name="Alfaro M."/>
            <person name="Sun H."/>
            <person name="Tritt A."/>
            <person name="Yoshinaga Y."/>
            <person name="Zwiers L.-H."/>
            <person name="Turgeon B."/>
            <person name="Goodwin S."/>
            <person name="Spatafora J."/>
            <person name="Crous P."/>
            <person name="Grigoriev I."/>
        </authorList>
    </citation>
    <scope>NUCLEOTIDE SEQUENCE</scope>
    <source>
        <strain evidence="7">ATCC 74209</strain>
    </source>
</reference>
<feature type="domain" description="Glucose-methanol-choline oxidoreductase N-terminal" evidence="6">
    <location>
        <begin position="264"/>
        <end position="278"/>
    </location>
</feature>
<dbReference type="PIRSF" id="PIRSF000137">
    <property type="entry name" value="Alcohol_oxidase"/>
    <property type="match status" value="1"/>
</dbReference>
<dbReference type="AlphaFoldDB" id="A0A9P4MQ81"/>
<name>A0A9P4MQ81_9PLEO</name>
<keyword evidence="3 4" id="KW-0274">FAD</keyword>
<evidence type="ECO:0000256" key="4">
    <source>
        <dbReference type="RuleBase" id="RU003968"/>
    </source>
</evidence>
<sequence>MAFPSYDFIIVGGGTSGCLLAHRLAHAPSRPSVLIVEAGGQPEGDTLRAPYYRYTPASTRQDLDHGYATVPQKELGGREIPFTRGKGLGGSSILNFMVYLYGSKEDYNRWAELVGDESWKWAEVQELFKKIEDFDITGAKNYSHLANPDPENHGKGGTIKICLPPVLEQGTELILEAITKNGPPVNLDFNSGNPVGVGISPVSYSKEGRTTSATAHLVGAPDNLAIWIDAPVHQLIFEGDRVVGVEAADGRKATAGKEVILSAGALDSPKLLLLSGIGPAKELEGLGISVVKDLPGVGKHLQDHVLAFLCAEVKGNPLNNKYAFEKDATLILEAQALWEKNYSGDFTRHNNTSWAGFLKVPDMEHLLEYKALDEGWREFLSRDAVPHYEFIGNNILMPPDAQLDEGNGYLCVGSFLMNPLSEGSLTLRSANPEDKPLIDPAYLNHPLDKRLFIEGIRQTWQMLFENPDIKKHIKRKLRGPASLSDEDIVEFIKTAATTVWHANGSVKMGKKDDPLACVDSDCRVYGVEGLRVVDLSVCPLTTNNHTQATAYLIGEKVAEKMIVEYEL</sequence>
<dbReference type="Pfam" id="PF05199">
    <property type="entry name" value="GMC_oxred_C"/>
    <property type="match status" value="1"/>
</dbReference>
<feature type="binding site" evidence="3">
    <location>
        <begin position="95"/>
        <end position="98"/>
    </location>
    <ligand>
        <name>FAD</name>
        <dbReference type="ChEBI" id="CHEBI:57692"/>
    </ligand>
</feature>
<dbReference type="InterPro" id="IPR012132">
    <property type="entry name" value="GMC_OxRdtase"/>
</dbReference>
<evidence type="ECO:0000313" key="8">
    <source>
        <dbReference type="Proteomes" id="UP000799536"/>
    </source>
</evidence>
<feature type="binding site" evidence="3">
    <location>
        <position position="232"/>
    </location>
    <ligand>
        <name>FAD</name>
        <dbReference type="ChEBI" id="CHEBI:57692"/>
    </ligand>
</feature>
<feature type="binding site" evidence="3">
    <location>
        <begin position="15"/>
        <end position="16"/>
    </location>
    <ligand>
        <name>FAD</name>
        <dbReference type="ChEBI" id="CHEBI:57692"/>
    </ligand>
</feature>
<dbReference type="SUPFAM" id="SSF51905">
    <property type="entry name" value="FAD/NAD(P)-binding domain"/>
    <property type="match status" value="1"/>
</dbReference>
<dbReference type="GO" id="GO:0016614">
    <property type="term" value="F:oxidoreductase activity, acting on CH-OH group of donors"/>
    <property type="evidence" value="ECO:0007669"/>
    <property type="project" value="InterPro"/>
</dbReference>
<dbReference type="PROSITE" id="PS00624">
    <property type="entry name" value="GMC_OXRED_2"/>
    <property type="match status" value="1"/>
</dbReference>
<proteinExistence type="inferred from homology"/>
<dbReference type="InterPro" id="IPR007867">
    <property type="entry name" value="GMC_OxRtase_C"/>
</dbReference>
<dbReference type="Pfam" id="PF00732">
    <property type="entry name" value="GMC_oxred_N"/>
    <property type="match status" value="1"/>
</dbReference>
<feature type="active site" description="Proton acceptor" evidence="2">
    <location>
        <position position="545"/>
    </location>
</feature>
<dbReference type="PANTHER" id="PTHR11552">
    <property type="entry name" value="GLUCOSE-METHANOL-CHOLINE GMC OXIDOREDUCTASE"/>
    <property type="match status" value="1"/>
</dbReference>
<evidence type="ECO:0000313" key="7">
    <source>
        <dbReference type="EMBL" id="KAF2199071.1"/>
    </source>
</evidence>
<dbReference type="Proteomes" id="UP000799536">
    <property type="component" value="Unassembled WGS sequence"/>
</dbReference>
<keyword evidence="8" id="KW-1185">Reference proteome</keyword>
<dbReference type="GO" id="GO:0050660">
    <property type="term" value="F:flavin adenine dinucleotide binding"/>
    <property type="evidence" value="ECO:0007669"/>
    <property type="project" value="InterPro"/>
</dbReference>
<evidence type="ECO:0000256" key="3">
    <source>
        <dbReference type="PIRSR" id="PIRSR000137-2"/>
    </source>
</evidence>
<dbReference type="PROSITE" id="PS00623">
    <property type="entry name" value="GMC_OXRED_1"/>
    <property type="match status" value="1"/>
</dbReference>
<dbReference type="InterPro" id="IPR036188">
    <property type="entry name" value="FAD/NAD-bd_sf"/>
</dbReference>
<feature type="domain" description="Glucose-methanol-choline oxidoreductase N-terminal" evidence="5">
    <location>
        <begin position="85"/>
        <end position="108"/>
    </location>
</feature>
<gene>
    <name evidence="7" type="ORF">GQ43DRAFT_132531</name>
</gene>
<dbReference type="InterPro" id="IPR000172">
    <property type="entry name" value="GMC_OxRdtase_N"/>
</dbReference>
<keyword evidence="4" id="KW-0285">Flavoprotein</keyword>
<comment type="similarity">
    <text evidence="1 4">Belongs to the GMC oxidoreductase family.</text>
</comment>
<evidence type="ECO:0000259" key="5">
    <source>
        <dbReference type="PROSITE" id="PS00623"/>
    </source>
</evidence>
<evidence type="ECO:0000256" key="1">
    <source>
        <dbReference type="ARBA" id="ARBA00010790"/>
    </source>
</evidence>
<dbReference type="OrthoDB" id="269227at2759"/>
<dbReference type="Gene3D" id="3.50.50.60">
    <property type="entry name" value="FAD/NAD(P)-binding domain"/>
    <property type="match status" value="1"/>
</dbReference>
<organism evidence="7 8">
    <name type="scientific">Delitschia confertaspora ATCC 74209</name>
    <dbReference type="NCBI Taxonomy" id="1513339"/>
    <lineage>
        <taxon>Eukaryota</taxon>
        <taxon>Fungi</taxon>
        <taxon>Dikarya</taxon>
        <taxon>Ascomycota</taxon>
        <taxon>Pezizomycotina</taxon>
        <taxon>Dothideomycetes</taxon>
        <taxon>Pleosporomycetidae</taxon>
        <taxon>Pleosporales</taxon>
        <taxon>Delitschiaceae</taxon>
        <taxon>Delitschia</taxon>
    </lineage>
</organism>
<evidence type="ECO:0000256" key="2">
    <source>
        <dbReference type="PIRSR" id="PIRSR000137-1"/>
    </source>
</evidence>